<evidence type="ECO:0000313" key="6">
    <source>
        <dbReference type="EMBL" id="JAC74824.1"/>
    </source>
</evidence>
<accession>A0A061RVN1</accession>
<organism evidence="6">
    <name type="scientific">Tetraselmis sp. GSL018</name>
    <dbReference type="NCBI Taxonomy" id="582737"/>
    <lineage>
        <taxon>Eukaryota</taxon>
        <taxon>Viridiplantae</taxon>
        <taxon>Chlorophyta</taxon>
        <taxon>core chlorophytes</taxon>
        <taxon>Chlorodendrophyceae</taxon>
        <taxon>Chlorodendrales</taxon>
        <taxon>Chlorodendraceae</taxon>
        <taxon>Tetraselmis</taxon>
    </lineage>
</organism>
<evidence type="ECO:0000256" key="1">
    <source>
        <dbReference type="ARBA" id="ARBA00022737"/>
    </source>
</evidence>
<dbReference type="PANTHER" id="PTHR44943">
    <property type="entry name" value="CELLULOSE SYNTHASE OPERON PROTEIN C"/>
    <property type="match status" value="1"/>
</dbReference>
<keyword evidence="1" id="KW-0677">Repeat</keyword>
<protein>
    <submittedName>
        <fullName evidence="6">Tpr repeat-containing protein</fullName>
    </submittedName>
</protein>
<dbReference type="InterPro" id="IPR011990">
    <property type="entry name" value="TPR-like_helical_dom_sf"/>
</dbReference>
<dbReference type="EMBL" id="GBEZ01023863">
    <property type="protein sequence ID" value="JAC63062.1"/>
    <property type="molecule type" value="Transcribed_RNA"/>
</dbReference>
<keyword evidence="2 3" id="KW-0802">TPR repeat</keyword>
<dbReference type="SUPFAM" id="SSF48452">
    <property type="entry name" value="TPR-like"/>
    <property type="match status" value="1"/>
</dbReference>
<dbReference type="EMBL" id="GBEZ01007296">
    <property type="protein sequence ID" value="JAC78156.1"/>
    <property type="molecule type" value="Transcribed_RNA"/>
</dbReference>
<proteinExistence type="predicted"/>
<evidence type="ECO:0000313" key="5">
    <source>
        <dbReference type="EMBL" id="JAC63062.1"/>
    </source>
</evidence>
<evidence type="ECO:0000256" key="3">
    <source>
        <dbReference type="PROSITE-ProRule" id="PRU00339"/>
    </source>
</evidence>
<sequence length="340" mass="38142">MEIESFLFRGCRQRDVKTVVIVAVVLLFARQLETKKTKKSWSPVTDQDEFVQKQSQVFKEASELSKLGDFIAAAKVIEDFSKRVSFLEKSGALGSNLLNTLGEYQRQGQNTAAAESSFEKAIGALKGYRAEAEEENSSASDQHERTRLYVEASELHRARTNLAKLREDAGDSNGAVAQLKSLLKEASIPEFRAMAAKELGVFHMRHDELELGKAYLEFAVEVHPAIPKGYSNLALVLHKLGELDEAEDAFMRAMKLEPDNPNIHSNLGTLYAQNGEFEDAKKQFRLALEKQPGHPDALEKMRQIREMEEGGELDADGMPKFRNPMKKVGGERKPKIKFEL</sequence>
<dbReference type="InterPro" id="IPR051685">
    <property type="entry name" value="Ycf3/AcsC/BcsC/TPR_MFPF"/>
</dbReference>
<feature type="repeat" description="TPR" evidence="3">
    <location>
        <begin position="261"/>
        <end position="294"/>
    </location>
</feature>
<dbReference type="SMART" id="SM00028">
    <property type="entry name" value="TPR"/>
    <property type="match status" value="5"/>
</dbReference>
<evidence type="ECO:0000313" key="7">
    <source>
        <dbReference type="EMBL" id="JAC78156.1"/>
    </source>
</evidence>
<feature type="compositionally biased region" description="Basic and acidic residues" evidence="4">
    <location>
        <begin position="328"/>
        <end position="340"/>
    </location>
</feature>
<reference evidence="6" key="1">
    <citation type="submission" date="2014-05" db="EMBL/GenBank/DDBJ databases">
        <title>The transcriptome of the halophilic microalga Tetraselmis sp. GSL018 isolated from the Great Salt Lake, Utah.</title>
        <authorList>
            <person name="Jinkerson R.E."/>
            <person name="D'Adamo S."/>
            <person name="Posewitz M.C."/>
        </authorList>
    </citation>
    <scope>NUCLEOTIDE SEQUENCE</scope>
    <source>
        <strain evidence="6">GSL018</strain>
    </source>
</reference>
<name>A0A061RVN1_9CHLO</name>
<feature type="region of interest" description="Disordered" evidence="4">
    <location>
        <begin position="309"/>
        <end position="340"/>
    </location>
</feature>
<dbReference type="Gene3D" id="1.25.40.10">
    <property type="entry name" value="Tetratricopeptide repeat domain"/>
    <property type="match status" value="1"/>
</dbReference>
<dbReference type="PANTHER" id="PTHR44943:SF8">
    <property type="entry name" value="TPR REPEAT-CONTAINING PROTEIN MJ0263"/>
    <property type="match status" value="1"/>
</dbReference>
<dbReference type="PROSITE" id="PS50005">
    <property type="entry name" value="TPR"/>
    <property type="match status" value="2"/>
</dbReference>
<dbReference type="InterPro" id="IPR019734">
    <property type="entry name" value="TPR_rpt"/>
</dbReference>
<evidence type="ECO:0000256" key="4">
    <source>
        <dbReference type="SAM" id="MobiDB-lite"/>
    </source>
</evidence>
<feature type="repeat" description="TPR" evidence="3">
    <location>
        <begin position="227"/>
        <end position="260"/>
    </location>
</feature>
<evidence type="ECO:0000256" key="2">
    <source>
        <dbReference type="ARBA" id="ARBA00022803"/>
    </source>
</evidence>
<dbReference type="PROSITE" id="PS50293">
    <property type="entry name" value="TPR_REGION"/>
    <property type="match status" value="1"/>
</dbReference>
<dbReference type="AlphaFoldDB" id="A0A061RVN1"/>
<dbReference type="Pfam" id="PF14559">
    <property type="entry name" value="TPR_19"/>
    <property type="match status" value="1"/>
</dbReference>
<dbReference type="EMBL" id="GBEZ01010904">
    <property type="protein sequence ID" value="JAC74824.1"/>
    <property type="molecule type" value="Transcribed_RNA"/>
</dbReference>
<gene>
    <name evidence="7" type="ORF">TSPGSL018_15886</name>
    <name evidence="5" type="ORF">TSPGSL018_21602</name>
    <name evidence="6" type="ORF">TSPGSL018_24881</name>
</gene>